<accession>A0ABN8QG11</accession>
<organism evidence="1 2">
    <name type="scientific">Porites lobata</name>
    <dbReference type="NCBI Taxonomy" id="104759"/>
    <lineage>
        <taxon>Eukaryota</taxon>
        <taxon>Metazoa</taxon>
        <taxon>Cnidaria</taxon>
        <taxon>Anthozoa</taxon>
        <taxon>Hexacorallia</taxon>
        <taxon>Scleractinia</taxon>
        <taxon>Fungiina</taxon>
        <taxon>Poritidae</taxon>
        <taxon>Porites</taxon>
    </lineage>
</organism>
<evidence type="ECO:0000313" key="1">
    <source>
        <dbReference type="EMBL" id="CAH3163875.1"/>
    </source>
</evidence>
<gene>
    <name evidence="1" type="ORF">PLOB_00006011</name>
</gene>
<proteinExistence type="predicted"/>
<reference evidence="1 2" key="1">
    <citation type="submission" date="2022-05" db="EMBL/GenBank/DDBJ databases">
        <authorList>
            <consortium name="Genoscope - CEA"/>
            <person name="William W."/>
        </authorList>
    </citation>
    <scope>NUCLEOTIDE SEQUENCE [LARGE SCALE GENOMIC DNA]</scope>
</reference>
<comment type="caution">
    <text evidence="1">The sequence shown here is derived from an EMBL/GenBank/DDBJ whole genome shotgun (WGS) entry which is preliminary data.</text>
</comment>
<dbReference type="Proteomes" id="UP001159405">
    <property type="component" value="Unassembled WGS sequence"/>
</dbReference>
<name>A0ABN8QG11_9CNID</name>
<dbReference type="PANTHER" id="PTHR47635:SF2">
    <property type="entry name" value="LAMG-LIKE JELLYROLL FOLD DOMAIN-CONTAINING PROTEIN"/>
    <property type="match status" value="1"/>
</dbReference>
<protein>
    <submittedName>
        <fullName evidence="1">Uncharacterized protein</fullName>
    </submittedName>
</protein>
<evidence type="ECO:0000313" key="2">
    <source>
        <dbReference type="Proteomes" id="UP001159405"/>
    </source>
</evidence>
<dbReference type="EMBL" id="CALNXK010000127">
    <property type="protein sequence ID" value="CAH3163875.1"/>
    <property type="molecule type" value="Genomic_DNA"/>
</dbReference>
<keyword evidence="2" id="KW-1185">Reference proteome</keyword>
<sequence length="307" mass="32827">MRRYTGKLRVPGFETIGCYNDTSNRAIQPLEGKDSILDGFYSSRKNPIAKCAVAAMRAGYSMFAVQYGGWCAASATAAKTFGKYGTSAACEGDGEGGLWANQVYVFKVYETIGCYNDTSNRTIQPLEGKDRILDGSDWGYRKNPIAKCAVAAMRAGYSMFAVQYGGWCAASATAAKTFDKYGTSAACEGDGEGGPLANQVYVIKVYETIGCYNDTSNRAIQPLEGKDSILDGSYSSRKNPIAKCAVAAMRAGYSMFAVQDGGWCAASATAAKTFDKYGKSAACKDDGEGGPWANHVYVIKGTCRYCE</sequence>
<dbReference type="PANTHER" id="PTHR47635">
    <property type="entry name" value="CUB DOMAIN-CONTAINING PROTEIN"/>
    <property type="match status" value="1"/>
</dbReference>